<reference evidence="5 6" key="1">
    <citation type="journal article" date="2013" name="Genome Biol. Evol.">
        <title>Genomes of Stigonematalean cyanobacteria (subsection V) and the evolution of oxygenic photosynthesis from prokaryotes to plastids.</title>
        <authorList>
            <person name="Dagan T."/>
            <person name="Roettger M."/>
            <person name="Stucken K."/>
            <person name="Landan G."/>
            <person name="Koch R."/>
            <person name="Major P."/>
            <person name="Gould S.B."/>
            <person name="Goremykin V.V."/>
            <person name="Rippka R."/>
            <person name="Tandeau de Marsac N."/>
            <person name="Gugger M."/>
            <person name="Lockhart P.J."/>
            <person name="Allen J.F."/>
            <person name="Brune I."/>
            <person name="Maus I."/>
            <person name="Puhler A."/>
            <person name="Martin W.F."/>
        </authorList>
    </citation>
    <scope>NUCLEOTIDE SEQUENCE [LARGE SCALE GENOMIC DNA]</scope>
    <source>
        <strain evidence="5 6">PCC 7110</strain>
    </source>
</reference>
<evidence type="ECO:0000256" key="1">
    <source>
        <dbReference type="ARBA" id="ARBA00023015"/>
    </source>
</evidence>
<dbReference type="InterPro" id="IPR008920">
    <property type="entry name" value="TF_FadR/GntR_C"/>
</dbReference>
<dbReference type="AlphaFoldDB" id="A0A139X2L8"/>
<dbReference type="InterPro" id="IPR036390">
    <property type="entry name" value="WH_DNA-bd_sf"/>
</dbReference>
<feature type="domain" description="HTH gntR-type" evidence="4">
    <location>
        <begin position="10"/>
        <end position="77"/>
    </location>
</feature>
<dbReference type="PANTHER" id="PTHR43537">
    <property type="entry name" value="TRANSCRIPTIONAL REGULATOR, GNTR FAMILY"/>
    <property type="match status" value="1"/>
</dbReference>
<dbReference type="InterPro" id="IPR011711">
    <property type="entry name" value="GntR_C"/>
</dbReference>
<dbReference type="GO" id="GO:0003677">
    <property type="term" value="F:DNA binding"/>
    <property type="evidence" value="ECO:0007669"/>
    <property type="project" value="UniProtKB-KW"/>
</dbReference>
<keyword evidence="1" id="KW-0805">Transcription regulation</keyword>
<evidence type="ECO:0000313" key="5">
    <source>
        <dbReference type="EMBL" id="KYC38949.1"/>
    </source>
</evidence>
<dbReference type="SMART" id="SM00345">
    <property type="entry name" value="HTH_GNTR"/>
    <property type="match status" value="1"/>
</dbReference>
<evidence type="ECO:0000256" key="2">
    <source>
        <dbReference type="ARBA" id="ARBA00023125"/>
    </source>
</evidence>
<dbReference type="PANTHER" id="PTHR43537:SF41">
    <property type="entry name" value="TRANSCRIPTIONAL REGULATORY PROTEIN"/>
    <property type="match status" value="1"/>
</dbReference>
<dbReference type="Gene3D" id="1.20.120.530">
    <property type="entry name" value="GntR ligand-binding domain-like"/>
    <property type="match status" value="1"/>
</dbReference>
<dbReference type="SUPFAM" id="SSF46785">
    <property type="entry name" value="Winged helix' DNA-binding domain"/>
    <property type="match status" value="1"/>
</dbReference>
<organism evidence="5 6">
    <name type="scientific">Scytonema hofmannii PCC 7110</name>
    <dbReference type="NCBI Taxonomy" id="128403"/>
    <lineage>
        <taxon>Bacteria</taxon>
        <taxon>Bacillati</taxon>
        <taxon>Cyanobacteriota</taxon>
        <taxon>Cyanophyceae</taxon>
        <taxon>Nostocales</taxon>
        <taxon>Scytonemataceae</taxon>
        <taxon>Scytonema</taxon>
    </lineage>
</organism>
<evidence type="ECO:0000256" key="3">
    <source>
        <dbReference type="ARBA" id="ARBA00023163"/>
    </source>
</evidence>
<keyword evidence="6" id="KW-1185">Reference proteome</keyword>
<dbReference type="Pfam" id="PF00392">
    <property type="entry name" value="GntR"/>
    <property type="match status" value="1"/>
</dbReference>
<dbReference type="InterPro" id="IPR036388">
    <property type="entry name" value="WH-like_DNA-bd_sf"/>
</dbReference>
<dbReference type="RefSeq" id="WP_017743670.1">
    <property type="nucleotide sequence ID" value="NZ_KQ976354.1"/>
</dbReference>
<dbReference type="GO" id="GO:0003700">
    <property type="term" value="F:DNA-binding transcription factor activity"/>
    <property type="evidence" value="ECO:0007669"/>
    <property type="project" value="InterPro"/>
</dbReference>
<dbReference type="SMART" id="SM00895">
    <property type="entry name" value="FCD"/>
    <property type="match status" value="1"/>
</dbReference>
<dbReference type="Pfam" id="PF07729">
    <property type="entry name" value="FCD"/>
    <property type="match status" value="1"/>
</dbReference>
<proteinExistence type="predicted"/>
<accession>A0A139X2L8</accession>
<dbReference type="STRING" id="128403.WA1_33655"/>
<dbReference type="InterPro" id="IPR000524">
    <property type="entry name" value="Tscrpt_reg_HTH_GntR"/>
</dbReference>
<dbReference type="Gene3D" id="1.10.10.10">
    <property type="entry name" value="Winged helix-like DNA-binding domain superfamily/Winged helix DNA-binding domain"/>
    <property type="match status" value="1"/>
</dbReference>
<evidence type="ECO:0000313" key="6">
    <source>
        <dbReference type="Proteomes" id="UP000076925"/>
    </source>
</evidence>
<sequence length="233" mass="26543">MSTPLSNRATTTPTLIAEVLRGAIESGELEPGQPLRQEELATRFKVSRIPVRDALKQLETEGLVVIYPNRGAFVADLNPKEILEVYEIRILLEVDALRRALPKLSPLILDRAEAILEQMEREANPVQWSELDDTFHTALYLPAERPKLLELIGQQRTVVNRFYFLNQPLAGSIKQCHLEHRQLLEACRQGNFDNARAALESHLESAAQTVAQNAQQREQNRIQQLRNTLRKKI</sequence>
<dbReference type="CDD" id="cd07377">
    <property type="entry name" value="WHTH_GntR"/>
    <property type="match status" value="1"/>
</dbReference>
<dbReference type="OrthoDB" id="114741at2"/>
<name>A0A139X2L8_9CYAN</name>
<protein>
    <recommendedName>
        <fullName evidence="4">HTH gntR-type domain-containing protein</fullName>
    </recommendedName>
</protein>
<dbReference type="SUPFAM" id="SSF48008">
    <property type="entry name" value="GntR ligand-binding domain-like"/>
    <property type="match status" value="1"/>
</dbReference>
<evidence type="ECO:0000259" key="4">
    <source>
        <dbReference type="PROSITE" id="PS50949"/>
    </source>
</evidence>
<dbReference type="EMBL" id="ANNX02000036">
    <property type="protein sequence ID" value="KYC38949.1"/>
    <property type="molecule type" value="Genomic_DNA"/>
</dbReference>
<comment type="caution">
    <text evidence="5">The sequence shown here is derived from an EMBL/GenBank/DDBJ whole genome shotgun (WGS) entry which is preliminary data.</text>
</comment>
<dbReference type="PRINTS" id="PR00035">
    <property type="entry name" value="HTHGNTR"/>
</dbReference>
<gene>
    <name evidence="5" type="ORF">WA1_33655</name>
</gene>
<keyword evidence="2" id="KW-0238">DNA-binding</keyword>
<dbReference type="Proteomes" id="UP000076925">
    <property type="component" value="Unassembled WGS sequence"/>
</dbReference>
<keyword evidence="3" id="KW-0804">Transcription</keyword>
<dbReference type="PROSITE" id="PS50949">
    <property type="entry name" value="HTH_GNTR"/>
    <property type="match status" value="1"/>
</dbReference>